<evidence type="ECO:0000259" key="3">
    <source>
        <dbReference type="Pfam" id="PF25592"/>
    </source>
</evidence>
<feature type="transmembrane region" description="Helical" evidence="2">
    <location>
        <begin position="256"/>
        <end position="275"/>
    </location>
</feature>
<feature type="transmembrane region" description="Helical" evidence="2">
    <location>
        <begin position="70"/>
        <end position="86"/>
    </location>
</feature>
<gene>
    <name evidence="4" type="ORF">F6B93_03590</name>
</gene>
<keyword evidence="2" id="KW-1133">Transmembrane helix</keyword>
<feature type="domain" description="DUF7937" evidence="3">
    <location>
        <begin position="2"/>
        <end position="427"/>
    </location>
</feature>
<keyword evidence="2" id="KW-0472">Membrane</keyword>
<dbReference type="Proteomes" id="UP000682202">
    <property type="component" value="Chromosome"/>
</dbReference>
<dbReference type="Pfam" id="PF25592">
    <property type="entry name" value="DUF7937"/>
    <property type="match status" value="1"/>
</dbReference>
<evidence type="ECO:0000256" key="1">
    <source>
        <dbReference type="SAM" id="MobiDB-lite"/>
    </source>
</evidence>
<evidence type="ECO:0000313" key="5">
    <source>
        <dbReference type="Proteomes" id="UP000682202"/>
    </source>
</evidence>
<reference evidence="4" key="1">
    <citation type="submission" date="2019-12" db="EMBL/GenBank/DDBJ databases">
        <title>Mycobacterium spongiae sp. nov.</title>
        <authorList>
            <person name="Stinear T."/>
        </authorList>
    </citation>
    <scope>NUCLEOTIDE SEQUENCE</scope>
    <source>
        <strain evidence="4">FSD4b-SM</strain>
    </source>
</reference>
<keyword evidence="2" id="KW-0812">Transmembrane</keyword>
<protein>
    <recommendedName>
        <fullName evidence="3">DUF7937 domain-containing protein</fullName>
    </recommendedName>
</protein>
<feature type="transmembrane region" description="Helical" evidence="2">
    <location>
        <begin position="214"/>
        <end position="236"/>
    </location>
</feature>
<feature type="transmembrane region" description="Helical" evidence="2">
    <location>
        <begin position="332"/>
        <end position="350"/>
    </location>
</feature>
<proteinExistence type="predicted"/>
<feature type="region of interest" description="Disordered" evidence="1">
    <location>
        <begin position="435"/>
        <end position="478"/>
    </location>
</feature>
<evidence type="ECO:0000256" key="2">
    <source>
        <dbReference type="SAM" id="Phobius"/>
    </source>
</evidence>
<dbReference type="KEGG" id="mspg:F6B93_03590"/>
<evidence type="ECO:0000313" key="4">
    <source>
        <dbReference type="EMBL" id="QUR69567.1"/>
    </source>
</evidence>
<dbReference type="InterPro" id="IPR057697">
    <property type="entry name" value="DUF7937"/>
</dbReference>
<dbReference type="AlphaFoldDB" id="A0A975PYW3"/>
<feature type="transmembrane region" description="Helical" evidence="2">
    <location>
        <begin position="29"/>
        <end position="50"/>
    </location>
</feature>
<feature type="transmembrane region" description="Helical" evidence="2">
    <location>
        <begin position="405"/>
        <end position="428"/>
    </location>
</feature>
<feature type="transmembrane region" description="Helical" evidence="2">
    <location>
        <begin position="106"/>
        <end position="124"/>
    </location>
</feature>
<feature type="compositionally biased region" description="Low complexity" evidence="1">
    <location>
        <begin position="448"/>
        <end position="459"/>
    </location>
</feature>
<name>A0A975PYW3_9MYCO</name>
<sequence>MTAGALVVAALFFPWNLYFGFRIPNTSRSVSGLLLAVTLLSLLSLVVTYAGPGRPSGSQSNPVLAGRLRLALNLPYIVLVAAFVVFDSVQTIRSGGTVHVPGGVGPGAWLGITGALLSAQPVITDTAARDDKYTRWLGAAQVIGYGSMFAAALNTGFNLCWRVRYALQPSASGSGFGRQNIAVISTAVVYGVVALIAVLVASRWLLRATEANRVAVIWLGASTLVAGILVWVLPIGREIDAFHGIAQNTSTAGVGYEGYLVWAAGAALFAPLTLFRSSNAPPIAKSVWQAAARSSLTLIAVWCLSSVAMRVTDLITAVMLNFPYSRYDTMTLVAFDLATAALALWLRFYLAAEAAPARLISSLFGLLVTLSASRIIVGIVLAPRFETSPGAPANPVYGNNLAQQITSIFDVVLCGLAIGVLAAAIIIGRLRRTSESPRHPASRQRQTAPDPDAGPAASPRIFRSTEPTPHVSPKIYRP</sequence>
<organism evidence="4 5">
    <name type="scientific">Mycobacterium spongiae</name>
    <dbReference type="NCBI Taxonomy" id="886343"/>
    <lineage>
        <taxon>Bacteria</taxon>
        <taxon>Bacillati</taxon>
        <taxon>Actinomycetota</taxon>
        <taxon>Actinomycetes</taxon>
        <taxon>Mycobacteriales</taxon>
        <taxon>Mycobacteriaceae</taxon>
        <taxon>Mycobacterium</taxon>
    </lineage>
</organism>
<dbReference type="EMBL" id="CP046600">
    <property type="protein sequence ID" value="QUR69567.1"/>
    <property type="molecule type" value="Genomic_DNA"/>
</dbReference>
<feature type="transmembrane region" description="Helical" evidence="2">
    <location>
        <begin position="362"/>
        <end position="385"/>
    </location>
</feature>
<feature type="transmembrane region" description="Helical" evidence="2">
    <location>
        <begin position="181"/>
        <end position="202"/>
    </location>
</feature>
<keyword evidence="5" id="KW-1185">Reference proteome</keyword>
<feature type="transmembrane region" description="Helical" evidence="2">
    <location>
        <begin position="136"/>
        <end position="161"/>
    </location>
</feature>
<accession>A0A975PYW3</accession>